<dbReference type="Pfam" id="PF13532">
    <property type="entry name" value="2OG-FeII_Oxy_2"/>
    <property type="match status" value="1"/>
</dbReference>
<evidence type="ECO:0000313" key="5">
    <source>
        <dbReference type="Proteomes" id="UP000193498"/>
    </source>
</evidence>
<dbReference type="PANTHER" id="PTHR31573">
    <property type="entry name" value="ALPHA-KETOGLUTARATE-DEPENDENT DIOXYGENASE ALKB HOMOLOG 2"/>
    <property type="match status" value="1"/>
</dbReference>
<feature type="binding site" evidence="1">
    <location>
        <position position="310"/>
    </location>
    <ligand>
        <name>2-oxoglutarate</name>
        <dbReference type="ChEBI" id="CHEBI:16810"/>
    </ligand>
</feature>
<accession>A0A1Y1XXJ9</accession>
<evidence type="ECO:0000256" key="1">
    <source>
        <dbReference type="PIRSR" id="PIRSR632852-1"/>
    </source>
</evidence>
<evidence type="ECO:0000259" key="3">
    <source>
        <dbReference type="PROSITE" id="PS51471"/>
    </source>
</evidence>
<dbReference type="PROSITE" id="PS51471">
    <property type="entry name" value="FE2OG_OXY"/>
    <property type="match status" value="1"/>
</dbReference>
<feature type="region of interest" description="Disordered" evidence="2">
    <location>
        <begin position="1"/>
        <end position="26"/>
    </location>
</feature>
<feature type="binding site" evidence="1">
    <location>
        <position position="237"/>
    </location>
    <ligand>
        <name>substrate</name>
    </ligand>
</feature>
<feature type="binding site" evidence="1">
    <location>
        <position position="224"/>
    </location>
    <ligand>
        <name>2-oxoglutarate</name>
        <dbReference type="ChEBI" id="CHEBI:16810"/>
    </ligand>
</feature>
<feature type="region of interest" description="Disordered" evidence="2">
    <location>
        <begin position="168"/>
        <end position="208"/>
    </location>
</feature>
<gene>
    <name evidence="4" type="ORF">K493DRAFT_304873</name>
</gene>
<protein>
    <recommendedName>
        <fullName evidence="3">Fe2OG dioxygenase domain-containing protein</fullName>
    </recommendedName>
</protein>
<feature type="binding site" evidence="1">
    <location>
        <position position="308"/>
    </location>
    <ligand>
        <name>2-oxoglutarate</name>
        <dbReference type="ChEBI" id="CHEBI:16810"/>
    </ligand>
</feature>
<feature type="binding site" evidence="1">
    <location>
        <position position="222"/>
    </location>
    <ligand>
        <name>2-oxoglutarate</name>
        <dbReference type="ChEBI" id="CHEBI:16810"/>
    </ligand>
</feature>
<dbReference type="OrthoDB" id="545910at2759"/>
<dbReference type="GO" id="GO:0035516">
    <property type="term" value="F:broad specificity oxidative DNA demethylase activity"/>
    <property type="evidence" value="ECO:0007669"/>
    <property type="project" value="TreeGrafter"/>
</dbReference>
<dbReference type="Proteomes" id="UP000193498">
    <property type="component" value="Unassembled WGS sequence"/>
</dbReference>
<dbReference type="PANTHER" id="PTHR31573:SF1">
    <property type="entry name" value="DNA OXIDATIVE DEMETHYLASE ALKBH2"/>
    <property type="match status" value="1"/>
</dbReference>
<dbReference type="InterPro" id="IPR005123">
    <property type="entry name" value="Oxoglu/Fe-dep_dioxygenase_dom"/>
</dbReference>
<dbReference type="EMBL" id="MCFE01000379">
    <property type="protein sequence ID" value="ORX90470.1"/>
    <property type="molecule type" value="Genomic_DNA"/>
</dbReference>
<dbReference type="SUPFAM" id="SSF51197">
    <property type="entry name" value="Clavaminate synthase-like"/>
    <property type="match status" value="1"/>
</dbReference>
<organism evidence="4 5">
    <name type="scientific">Basidiobolus meristosporus CBS 931.73</name>
    <dbReference type="NCBI Taxonomy" id="1314790"/>
    <lineage>
        <taxon>Eukaryota</taxon>
        <taxon>Fungi</taxon>
        <taxon>Fungi incertae sedis</taxon>
        <taxon>Zoopagomycota</taxon>
        <taxon>Entomophthoromycotina</taxon>
        <taxon>Basidiobolomycetes</taxon>
        <taxon>Basidiobolales</taxon>
        <taxon>Basidiobolaceae</taxon>
        <taxon>Basidiobolus</taxon>
    </lineage>
</organism>
<dbReference type="GO" id="GO:0051747">
    <property type="term" value="F:cytosine C-5 DNA demethylase activity"/>
    <property type="evidence" value="ECO:0007669"/>
    <property type="project" value="TreeGrafter"/>
</dbReference>
<evidence type="ECO:0000256" key="2">
    <source>
        <dbReference type="SAM" id="MobiDB-lite"/>
    </source>
</evidence>
<dbReference type="GO" id="GO:0008198">
    <property type="term" value="F:ferrous iron binding"/>
    <property type="evidence" value="ECO:0007669"/>
    <property type="project" value="TreeGrafter"/>
</dbReference>
<feature type="domain" description="Fe2OG dioxygenase" evidence="3">
    <location>
        <begin position="215"/>
        <end position="313"/>
    </location>
</feature>
<feature type="binding site" evidence="1">
    <location>
        <position position="292"/>
    </location>
    <ligand>
        <name>2-oxoglutarate</name>
        <dbReference type="ChEBI" id="CHEBI:16810"/>
    </ligand>
</feature>
<feature type="binding site" evidence="1">
    <location>
        <position position="304"/>
    </location>
    <ligand>
        <name>2-oxoglutarate</name>
        <dbReference type="ChEBI" id="CHEBI:16810"/>
    </ligand>
</feature>
<reference evidence="4 5" key="1">
    <citation type="submission" date="2016-07" db="EMBL/GenBank/DDBJ databases">
        <title>Pervasive Adenine N6-methylation of Active Genes in Fungi.</title>
        <authorList>
            <consortium name="DOE Joint Genome Institute"/>
            <person name="Mondo S.J."/>
            <person name="Dannebaum R.O."/>
            <person name="Kuo R.C."/>
            <person name="Labutti K."/>
            <person name="Haridas S."/>
            <person name="Kuo A."/>
            <person name="Salamov A."/>
            <person name="Ahrendt S.R."/>
            <person name="Lipzen A."/>
            <person name="Sullivan W."/>
            <person name="Andreopoulos W.B."/>
            <person name="Clum A."/>
            <person name="Lindquist E."/>
            <person name="Daum C."/>
            <person name="Ramamoorthy G.K."/>
            <person name="Gryganskyi A."/>
            <person name="Culley D."/>
            <person name="Magnuson J.K."/>
            <person name="James T.Y."/>
            <person name="O'Malley M.A."/>
            <person name="Stajich J.E."/>
            <person name="Spatafora J.W."/>
            <person name="Visel A."/>
            <person name="Grigoriev I.V."/>
        </authorList>
    </citation>
    <scope>NUCLEOTIDE SEQUENCE [LARGE SCALE GENOMIC DNA]</scope>
    <source>
        <strain evidence="4 5">CBS 931.73</strain>
    </source>
</reference>
<dbReference type="GO" id="GO:0006307">
    <property type="term" value="P:DNA alkylation repair"/>
    <property type="evidence" value="ECO:0007669"/>
    <property type="project" value="TreeGrafter"/>
</dbReference>
<keyword evidence="5" id="KW-1185">Reference proteome</keyword>
<sequence length="344" mass="39309">MNISEKRRVSGSNNEVKGDEMKFRDEKRPKVSNISTRSIPLSFKLVRKIKRQGELDLLYFQRLIPEKLATNLFQWCLSELPWYRVQYTVGNRHVLTPRWTTLFGKDFTPHTPTDKVYRRKPQPIPKRLIDLVKLMESYIDQVNNSNEIIIQKNSTPSSSHDIRTMFSRVTSKKTPKPESTADDTSSILQQPLAGPPNSTPQGKAPNKSIDYDRTAFNIVLLNYYETGSDSISYHSDDESFLGVNPTIASFTLGGSRDFLMKHKVNSDLKEKFTFANGDCLVMQGGTQSNWLHAIPKRNTAVQPRINITLRKSISIEGTNNYYKFNVGDGAAYRYRQGKMVPEMS</sequence>
<dbReference type="AlphaFoldDB" id="A0A1Y1XXJ9"/>
<dbReference type="InterPro" id="IPR027450">
    <property type="entry name" value="AlkB-like"/>
</dbReference>
<dbReference type="InterPro" id="IPR037151">
    <property type="entry name" value="AlkB-like_sf"/>
</dbReference>
<dbReference type="InterPro" id="IPR032852">
    <property type="entry name" value="ALKBH2"/>
</dbReference>
<dbReference type="Gene3D" id="2.60.120.590">
    <property type="entry name" value="Alpha-ketoglutarate-dependent dioxygenase AlkB-like"/>
    <property type="match status" value="1"/>
</dbReference>
<proteinExistence type="predicted"/>
<feature type="compositionally biased region" description="Basic and acidic residues" evidence="2">
    <location>
        <begin position="16"/>
        <end position="26"/>
    </location>
</feature>
<evidence type="ECO:0000313" key="4">
    <source>
        <dbReference type="EMBL" id="ORX90470.1"/>
    </source>
</evidence>
<name>A0A1Y1XXJ9_9FUNG</name>
<dbReference type="STRING" id="1314790.A0A1Y1XXJ9"/>
<feature type="binding site" evidence="1">
    <location>
        <position position="234"/>
    </location>
    <ligand>
        <name>2-oxoglutarate</name>
        <dbReference type="ChEBI" id="CHEBI:16810"/>
    </ligand>
</feature>
<dbReference type="InParanoid" id="A0A1Y1XXJ9"/>
<comment type="caution">
    <text evidence="4">The sequence shown here is derived from an EMBL/GenBank/DDBJ whole genome shotgun (WGS) entry which is preliminary data.</text>
</comment>